<dbReference type="InterPro" id="IPR000595">
    <property type="entry name" value="cNMP-bd_dom"/>
</dbReference>
<keyword evidence="3" id="KW-0804">Transcription</keyword>
<reference evidence="6" key="1">
    <citation type="journal article" date="2019" name="Int. J. Syst. Evol. Microbiol.">
        <title>The Global Catalogue of Microorganisms (GCM) 10K type strain sequencing project: providing services to taxonomists for standard genome sequencing and annotation.</title>
        <authorList>
            <consortium name="The Broad Institute Genomics Platform"/>
            <consortium name="The Broad Institute Genome Sequencing Center for Infectious Disease"/>
            <person name="Wu L."/>
            <person name="Ma J."/>
        </authorList>
    </citation>
    <scope>NUCLEOTIDE SEQUENCE [LARGE SCALE GENOMIC DNA]</scope>
    <source>
        <strain evidence="6">JCM 15974</strain>
    </source>
</reference>
<gene>
    <name evidence="5" type="ORF">GCM10009430_25080</name>
</gene>
<dbReference type="Proteomes" id="UP001501758">
    <property type="component" value="Unassembled WGS sequence"/>
</dbReference>
<evidence type="ECO:0000313" key="5">
    <source>
        <dbReference type="EMBL" id="GAA0722554.1"/>
    </source>
</evidence>
<dbReference type="SUPFAM" id="SSF51206">
    <property type="entry name" value="cAMP-binding domain-like"/>
    <property type="match status" value="1"/>
</dbReference>
<accession>A0ABP3U4V8</accession>
<dbReference type="SMART" id="SM00419">
    <property type="entry name" value="HTH_CRP"/>
    <property type="match status" value="1"/>
</dbReference>
<dbReference type="Gene3D" id="2.60.120.10">
    <property type="entry name" value="Jelly Rolls"/>
    <property type="match status" value="1"/>
</dbReference>
<evidence type="ECO:0000256" key="1">
    <source>
        <dbReference type="ARBA" id="ARBA00023015"/>
    </source>
</evidence>
<evidence type="ECO:0000313" key="6">
    <source>
        <dbReference type="Proteomes" id="UP001501758"/>
    </source>
</evidence>
<evidence type="ECO:0000256" key="3">
    <source>
        <dbReference type="ARBA" id="ARBA00023163"/>
    </source>
</evidence>
<keyword evidence="2" id="KW-0238">DNA-binding</keyword>
<evidence type="ECO:0000259" key="4">
    <source>
        <dbReference type="PROSITE" id="PS51063"/>
    </source>
</evidence>
<dbReference type="Pfam" id="PF00027">
    <property type="entry name" value="cNMP_binding"/>
    <property type="match status" value="1"/>
</dbReference>
<proteinExistence type="predicted"/>
<feature type="domain" description="HTH crp-type" evidence="4">
    <location>
        <begin position="134"/>
        <end position="209"/>
    </location>
</feature>
<keyword evidence="1" id="KW-0805">Transcription regulation</keyword>
<dbReference type="InterPro" id="IPR014710">
    <property type="entry name" value="RmlC-like_jellyroll"/>
</dbReference>
<dbReference type="Pfam" id="PF13545">
    <property type="entry name" value="HTH_Crp_2"/>
    <property type="match status" value="1"/>
</dbReference>
<dbReference type="RefSeq" id="WP_343912650.1">
    <property type="nucleotide sequence ID" value="NZ_BAAAGE010000002.1"/>
</dbReference>
<comment type="caution">
    <text evidence="5">The sequence shown here is derived from an EMBL/GenBank/DDBJ whole genome shotgun (WGS) entry which is preliminary data.</text>
</comment>
<keyword evidence="6" id="KW-1185">Reference proteome</keyword>
<sequence>MSLTSLNALIPKDQKQSNHYCKKEIIVQGTCFYKKIFHVKNGIVKISSITKNGEETIPLLLTSGQYFGAKPMIDSFPFHYVCEAQKNNTEIQEFDIMILQNLLHDKISENIGFLKILGDQYIELEKRIKMLYLRNTEQRILHVLMEFKDKFDHKLDHQENIIINMPLNQEEMSNYLRVTRVTINKIMNKLKRKLLIKSDQNTLTLTKKFFEYYGTF</sequence>
<dbReference type="InterPro" id="IPR012318">
    <property type="entry name" value="HTH_CRP"/>
</dbReference>
<dbReference type="InterPro" id="IPR036390">
    <property type="entry name" value="WH_DNA-bd_sf"/>
</dbReference>
<evidence type="ECO:0000256" key="2">
    <source>
        <dbReference type="ARBA" id="ARBA00023125"/>
    </source>
</evidence>
<name>A0ABP3U4V8_9FLAO</name>
<protein>
    <submittedName>
        <fullName evidence="5">Crp/Fnr family transcriptional regulator</fullName>
    </submittedName>
</protein>
<dbReference type="SUPFAM" id="SSF46785">
    <property type="entry name" value="Winged helix' DNA-binding domain"/>
    <property type="match status" value="1"/>
</dbReference>
<dbReference type="EMBL" id="BAAAGE010000002">
    <property type="protein sequence ID" value="GAA0722554.1"/>
    <property type="molecule type" value="Genomic_DNA"/>
</dbReference>
<dbReference type="InterPro" id="IPR018490">
    <property type="entry name" value="cNMP-bd_dom_sf"/>
</dbReference>
<organism evidence="5 6">
    <name type="scientific">Aquimarina litoralis</name>
    <dbReference type="NCBI Taxonomy" id="584605"/>
    <lineage>
        <taxon>Bacteria</taxon>
        <taxon>Pseudomonadati</taxon>
        <taxon>Bacteroidota</taxon>
        <taxon>Flavobacteriia</taxon>
        <taxon>Flavobacteriales</taxon>
        <taxon>Flavobacteriaceae</taxon>
        <taxon>Aquimarina</taxon>
    </lineage>
</organism>
<dbReference type="PROSITE" id="PS51063">
    <property type="entry name" value="HTH_CRP_2"/>
    <property type="match status" value="1"/>
</dbReference>